<dbReference type="GO" id="GO:0006508">
    <property type="term" value="P:proteolysis"/>
    <property type="evidence" value="ECO:0007669"/>
    <property type="project" value="InterPro"/>
</dbReference>
<dbReference type="SUPFAM" id="SSF55486">
    <property type="entry name" value="Metalloproteases ('zincins'), catalytic domain"/>
    <property type="match status" value="1"/>
</dbReference>
<dbReference type="Gene3D" id="3.40.390.10">
    <property type="entry name" value="Collagenase (Catalytic Domain)"/>
    <property type="match status" value="1"/>
</dbReference>
<dbReference type="Gene3D" id="1.10.1380.10">
    <property type="entry name" value="Neutral endopeptidase , domain2"/>
    <property type="match status" value="1"/>
</dbReference>
<reference evidence="1 2" key="1">
    <citation type="submission" date="2015-09" db="EMBL/GenBank/DDBJ databases">
        <title>Draft genome of the parasitic nematode Teladorsagia circumcincta isolate WARC Sus (inbred).</title>
        <authorList>
            <person name="Mitreva M."/>
        </authorList>
    </citation>
    <scope>NUCLEOTIDE SEQUENCE [LARGE SCALE GENOMIC DNA]</scope>
    <source>
        <strain evidence="1 2">S</strain>
    </source>
</reference>
<name>A0A2G9T426_TELCI</name>
<accession>A0A2G9T426</accession>
<protein>
    <submittedName>
        <fullName evidence="1">Uncharacterized protein</fullName>
    </submittedName>
</protein>
<dbReference type="PROSITE" id="PS51885">
    <property type="entry name" value="NEPRILYSIN"/>
    <property type="match status" value="1"/>
</dbReference>
<dbReference type="GO" id="GO:0004222">
    <property type="term" value="F:metalloendopeptidase activity"/>
    <property type="evidence" value="ECO:0007669"/>
    <property type="project" value="InterPro"/>
</dbReference>
<proteinExistence type="predicted"/>
<dbReference type="Proteomes" id="UP000230423">
    <property type="component" value="Unassembled WGS sequence"/>
</dbReference>
<dbReference type="InterPro" id="IPR024079">
    <property type="entry name" value="MetalloPept_cat_dom_sf"/>
</dbReference>
<keyword evidence="2" id="KW-1185">Reference proteome</keyword>
<organism evidence="1 2">
    <name type="scientific">Teladorsagia circumcincta</name>
    <name type="common">Brown stomach worm</name>
    <name type="synonym">Ostertagia circumcincta</name>
    <dbReference type="NCBI Taxonomy" id="45464"/>
    <lineage>
        <taxon>Eukaryota</taxon>
        <taxon>Metazoa</taxon>
        <taxon>Ecdysozoa</taxon>
        <taxon>Nematoda</taxon>
        <taxon>Chromadorea</taxon>
        <taxon>Rhabditida</taxon>
        <taxon>Rhabditina</taxon>
        <taxon>Rhabditomorpha</taxon>
        <taxon>Strongyloidea</taxon>
        <taxon>Trichostrongylidae</taxon>
        <taxon>Teladorsagia</taxon>
    </lineage>
</organism>
<dbReference type="AlphaFoldDB" id="A0A2G9T426"/>
<dbReference type="OrthoDB" id="10328198at2759"/>
<evidence type="ECO:0000313" key="1">
    <source>
        <dbReference type="EMBL" id="PIO52678.1"/>
    </source>
</evidence>
<evidence type="ECO:0000313" key="2">
    <source>
        <dbReference type="Proteomes" id="UP000230423"/>
    </source>
</evidence>
<dbReference type="InterPro" id="IPR000718">
    <property type="entry name" value="Peptidase_M13"/>
</dbReference>
<gene>
    <name evidence="1" type="ORF">TELCIR_26014</name>
</gene>
<feature type="non-terminal residue" evidence="1">
    <location>
        <position position="156"/>
    </location>
</feature>
<dbReference type="EMBL" id="KZ427594">
    <property type="protein sequence ID" value="PIO52678.1"/>
    <property type="molecule type" value="Genomic_DNA"/>
</dbReference>
<dbReference type="InterPro" id="IPR042089">
    <property type="entry name" value="Peptidase_M13_dom_2"/>
</dbReference>
<sequence length="156" mass="17887">MYEDFDFVANTSIVIAEIQSVVEIYSGPPHLRKEFCIMRASGIFPLSLPSVLRKIDGVKRSRDNKALVKKISRDIKEEYHRILDASHILDNVTAPMAIQKLDNISVLVSYPDKIENEMAMEDESDRISTELFWSMVFGASAVYREKIKRLRKPVNP</sequence>